<reference evidence="4 5" key="1">
    <citation type="journal article" date="2012" name="Science">
        <title>The Paleozoic origin of enzymatic lignin decomposition reconstructed from 31 fungal genomes.</title>
        <authorList>
            <person name="Floudas D."/>
            <person name="Binder M."/>
            <person name="Riley R."/>
            <person name="Barry K."/>
            <person name="Blanchette R.A."/>
            <person name="Henrissat B."/>
            <person name="Martinez A.T."/>
            <person name="Otillar R."/>
            <person name="Spatafora J.W."/>
            <person name="Yadav J.S."/>
            <person name="Aerts A."/>
            <person name="Benoit I."/>
            <person name="Boyd A."/>
            <person name="Carlson A."/>
            <person name="Copeland A."/>
            <person name="Coutinho P.M."/>
            <person name="de Vries R.P."/>
            <person name="Ferreira P."/>
            <person name="Findley K."/>
            <person name="Foster B."/>
            <person name="Gaskell J."/>
            <person name="Glotzer D."/>
            <person name="Gorecki P."/>
            <person name="Heitman J."/>
            <person name="Hesse C."/>
            <person name="Hori C."/>
            <person name="Igarashi K."/>
            <person name="Jurgens J.A."/>
            <person name="Kallen N."/>
            <person name="Kersten P."/>
            <person name="Kohler A."/>
            <person name="Kuees U."/>
            <person name="Kumar T.K.A."/>
            <person name="Kuo A."/>
            <person name="LaButti K."/>
            <person name="Larrondo L.F."/>
            <person name="Lindquist E."/>
            <person name="Ling A."/>
            <person name="Lombard V."/>
            <person name="Lucas S."/>
            <person name="Lundell T."/>
            <person name="Martin R."/>
            <person name="McLaughlin D.J."/>
            <person name="Morgenstern I."/>
            <person name="Morin E."/>
            <person name="Murat C."/>
            <person name="Nagy L.G."/>
            <person name="Nolan M."/>
            <person name="Ohm R.A."/>
            <person name="Patyshakuliyeva A."/>
            <person name="Rokas A."/>
            <person name="Ruiz-Duenas F.J."/>
            <person name="Sabat G."/>
            <person name="Salamov A."/>
            <person name="Samejima M."/>
            <person name="Schmutz J."/>
            <person name="Slot J.C."/>
            <person name="St John F."/>
            <person name="Stenlid J."/>
            <person name="Sun H."/>
            <person name="Sun S."/>
            <person name="Syed K."/>
            <person name="Tsang A."/>
            <person name="Wiebenga A."/>
            <person name="Young D."/>
            <person name="Pisabarro A."/>
            <person name="Eastwood D.C."/>
            <person name="Martin F."/>
            <person name="Cullen D."/>
            <person name="Grigoriev I.V."/>
            <person name="Hibbett D.S."/>
        </authorList>
    </citation>
    <scope>NUCLEOTIDE SEQUENCE [LARGE SCALE GENOMIC DNA]</scope>
    <source>
        <strain evidence="4 5">MD-104</strain>
    </source>
</reference>
<name>A0A2H3K6N2_WOLCO</name>
<dbReference type="AlphaFoldDB" id="A0A2H3K6N2"/>
<dbReference type="InterPro" id="IPR006644">
    <property type="entry name" value="Cadg"/>
</dbReference>
<feature type="domain" description="Dystroglycan-type cadherin-like" evidence="3">
    <location>
        <begin position="153"/>
        <end position="254"/>
    </location>
</feature>
<keyword evidence="2" id="KW-0732">Signal</keyword>
<dbReference type="Gene3D" id="2.60.40.10">
    <property type="entry name" value="Immunoglobulins"/>
    <property type="match status" value="3"/>
</dbReference>
<sequence>MGVSPPHYITMLVILLSLFASAYASSVSVQYPLQDQLPLIARVNQTYSWSFSRETFQSSHNSSLEYTTSALPAWLSFDNSTLTFSGTPAPQDEGTPGIRVIATDPTTSDSASSSMTMCVTPYAAPELNLPVAKQFYATNPSLSSVFLLSPNSALNTSAPALRIPHDWSFSIGFQYDTFNASSSGNLYYAALRADGTPLPSWIQFNSQLITFNGVTPSGDAPMTVALALHASDQQGYSAGFVPFDIVVASHEVSLLTESLPTINITASTPFNFSLTSPDDFSGVMFDGQPIQPIQITSLDIDVSQFGDWLKYDSTTRTLSGMAPDNTDSGETDTPQVPATITTVANQTIHTEVALAVVPSYFSTATMPPILALPGQHLQFGLQQYFSNSSDLGTDVNLTAAFDPASAGSFLSFDSSSAELAGNVPANISGSYSHVTVTFTAYSHVTHSTSHACLPVSLSNYDYTHQKTGGGLSAAARAKLLLGLKIGFGVISGLVGLAFVLALFRRCAHVEDTALTGEEGTRAWTAEEMKWYGIGIEVDGKVTEGPQHNSPSASEKNVNVDQEAGPSTVPSPNPSLGATLHRVLTRTMSNPRSLASARSPQSPGMMRKGEFMGKIRSTARKVSDTYRGVSDMYKRSMGKRTRPVISKPTLIMTSDHRVSAMTGVPIEGLPFTANSNSLVVPPPATYPTPIPFEDMNLSQYAPSGMSSIGGSPSSSTDGRSIPRRRADFAPPRAKDAQAAQRQSVSSMSSDSSSRTHEAEAVVRTAARATSVRSGISSVELPRTPDAAGRPRLVPFTSASRVPVPKLPPGAVNQDAPIPGAVQTPHGGANAKRVTSQSAKVFRGVASAQKAEETQPDELSQGVQYVRALGDDMQSAGSVGPSPTGSFSVESSQLGHGRGFSSSGKIPIVPRMLARTGEQFKFRVPVSYSAGSPLTASGAQKKSKMLEARLMTGKPLPRFVKSDLNAVASGAGARVEKRVVEFWGVPTARDTGELNVGIYERESDKCVGRVIIEIVERS</sequence>
<feature type="region of interest" description="Disordered" evidence="1">
    <location>
        <begin position="696"/>
        <end position="790"/>
    </location>
</feature>
<evidence type="ECO:0000256" key="1">
    <source>
        <dbReference type="SAM" id="MobiDB-lite"/>
    </source>
</evidence>
<feature type="chain" id="PRO_5013662267" description="Dystroglycan-type cadherin-like domain-containing protein" evidence="2">
    <location>
        <begin position="25"/>
        <end position="1016"/>
    </location>
</feature>
<dbReference type="OMA" id="MRWYGIG"/>
<feature type="signal peptide" evidence="2">
    <location>
        <begin position="1"/>
        <end position="24"/>
    </location>
</feature>
<dbReference type="InterPro" id="IPR015919">
    <property type="entry name" value="Cadherin-like_sf"/>
</dbReference>
<feature type="compositionally biased region" description="Low complexity" evidence="1">
    <location>
        <begin position="742"/>
        <end position="751"/>
    </location>
</feature>
<feature type="region of interest" description="Disordered" evidence="1">
    <location>
        <begin position="588"/>
        <end position="607"/>
    </location>
</feature>
<dbReference type="SMART" id="SM00736">
    <property type="entry name" value="CADG"/>
    <property type="match status" value="2"/>
</dbReference>
<dbReference type="InterPro" id="IPR013783">
    <property type="entry name" value="Ig-like_fold"/>
</dbReference>
<feature type="region of interest" description="Disordered" evidence="1">
    <location>
        <begin position="541"/>
        <end position="575"/>
    </location>
</feature>
<evidence type="ECO:0000313" key="4">
    <source>
        <dbReference type="EMBL" id="PCH44097.1"/>
    </source>
</evidence>
<evidence type="ECO:0000256" key="2">
    <source>
        <dbReference type="SAM" id="SignalP"/>
    </source>
</evidence>
<proteinExistence type="predicted"/>
<feature type="compositionally biased region" description="Low complexity" evidence="1">
    <location>
        <begin position="760"/>
        <end position="772"/>
    </location>
</feature>
<keyword evidence="5" id="KW-1185">Reference proteome</keyword>
<dbReference type="STRING" id="742152.A0A2H3K6N2"/>
<dbReference type="SUPFAM" id="SSF49313">
    <property type="entry name" value="Cadherin-like"/>
    <property type="match status" value="2"/>
</dbReference>
<feature type="compositionally biased region" description="Low complexity" evidence="1">
    <location>
        <begin position="702"/>
        <end position="714"/>
    </location>
</feature>
<dbReference type="GO" id="GO:0005509">
    <property type="term" value="F:calcium ion binding"/>
    <property type="evidence" value="ECO:0007669"/>
    <property type="project" value="InterPro"/>
</dbReference>
<feature type="compositionally biased region" description="Polar residues" evidence="1">
    <location>
        <begin position="873"/>
        <end position="900"/>
    </location>
</feature>
<organism evidence="4 5">
    <name type="scientific">Wolfiporia cocos (strain MD-104)</name>
    <name type="common">Brown rot fungus</name>
    <dbReference type="NCBI Taxonomy" id="742152"/>
    <lineage>
        <taxon>Eukaryota</taxon>
        <taxon>Fungi</taxon>
        <taxon>Dikarya</taxon>
        <taxon>Basidiomycota</taxon>
        <taxon>Agaricomycotina</taxon>
        <taxon>Agaricomycetes</taxon>
        <taxon>Polyporales</taxon>
        <taxon>Phaeolaceae</taxon>
        <taxon>Wolfiporia</taxon>
    </lineage>
</organism>
<feature type="compositionally biased region" description="Basic and acidic residues" evidence="1">
    <location>
        <begin position="723"/>
        <end position="734"/>
    </location>
</feature>
<gene>
    <name evidence="4" type="ORF">WOLCODRAFT_164915</name>
</gene>
<dbReference type="GO" id="GO:0016020">
    <property type="term" value="C:membrane"/>
    <property type="evidence" value="ECO:0007669"/>
    <property type="project" value="InterPro"/>
</dbReference>
<feature type="compositionally biased region" description="Polar residues" evidence="1">
    <location>
        <begin position="545"/>
        <end position="559"/>
    </location>
</feature>
<evidence type="ECO:0000313" key="5">
    <source>
        <dbReference type="Proteomes" id="UP000218811"/>
    </source>
</evidence>
<protein>
    <recommendedName>
        <fullName evidence="3">Dystroglycan-type cadherin-like domain-containing protein</fullName>
    </recommendedName>
</protein>
<accession>A0A2H3K6N2</accession>
<feature type="domain" description="Dystroglycan-type cadherin-like" evidence="3">
    <location>
        <begin position="28"/>
        <end position="125"/>
    </location>
</feature>
<dbReference type="OrthoDB" id="414243at2759"/>
<feature type="region of interest" description="Disordered" evidence="1">
    <location>
        <begin position="871"/>
        <end position="900"/>
    </location>
</feature>
<evidence type="ECO:0000259" key="3">
    <source>
        <dbReference type="SMART" id="SM00736"/>
    </source>
</evidence>
<dbReference type="Proteomes" id="UP000218811">
    <property type="component" value="Unassembled WGS sequence"/>
</dbReference>
<dbReference type="Pfam" id="PF05345">
    <property type="entry name" value="He_PIG"/>
    <property type="match status" value="2"/>
</dbReference>
<dbReference type="EMBL" id="KB468157">
    <property type="protein sequence ID" value="PCH44097.1"/>
    <property type="molecule type" value="Genomic_DNA"/>
</dbReference>
<feature type="compositionally biased region" description="Polar residues" evidence="1">
    <location>
        <begin position="588"/>
        <end position="601"/>
    </location>
</feature>